<keyword evidence="3" id="KW-0614">Plasmid</keyword>
<dbReference type="GeneID" id="96879075"/>
<dbReference type="KEGG" id="ans:ArsFIN_10620"/>
<reference evidence="1 4" key="1">
    <citation type="submission" date="2019-03" db="EMBL/GenBank/DDBJ databases">
        <title>Long-read sequencing reveals hyperdense prophage content in a complex bacterial symbiont genome.</title>
        <authorList>
            <person name="Frost C.L."/>
            <person name="Siozios S."/>
            <person name="Nadal-Jimenez P."/>
            <person name="Brockhurst M.A."/>
            <person name="King K.C."/>
            <person name="Darby A.C."/>
            <person name="Hurst G.D.D."/>
        </authorList>
    </citation>
    <scope>NUCLEOTIDE SEQUENCE [LARGE SCALE GENOMIC DNA]</scope>
    <source>
        <strain evidence="1 4">FIN</strain>
    </source>
</reference>
<evidence type="ECO:0000313" key="2">
    <source>
        <dbReference type="EMBL" id="WGM06619.1"/>
    </source>
</evidence>
<dbReference type="Proteomes" id="UP001177592">
    <property type="component" value="Chromosome"/>
</dbReference>
<evidence type="ECO:0000313" key="1">
    <source>
        <dbReference type="EMBL" id="QBY42510.1"/>
    </source>
</evidence>
<keyword evidence="5" id="KW-1185">Reference proteome</keyword>
<dbReference type="Proteomes" id="UP001177592">
    <property type="component" value="Plasmid paNv_CAN13"/>
</dbReference>
<sequence>MTLFELTQLLKVQRKSNELKEHNKYEHQREVLGHRNVPISWQDFRGDFT</sequence>
<evidence type="ECO:0000313" key="4">
    <source>
        <dbReference type="Proteomes" id="UP000295134"/>
    </source>
</evidence>
<evidence type="ECO:0000313" key="5">
    <source>
        <dbReference type="Proteomes" id="UP001177592"/>
    </source>
</evidence>
<dbReference type="EMBL" id="CP038613">
    <property type="protein sequence ID" value="QBY42510.1"/>
    <property type="molecule type" value="Genomic_DNA"/>
</dbReference>
<gene>
    <name evidence="1" type="ORF">ArsFIN_10620</name>
    <name evidence="2" type="ORF">QE258_04670</name>
    <name evidence="3" type="ORF">QE258_27450</name>
</gene>
<dbReference type="EMBL" id="CP123523">
    <property type="protein sequence ID" value="WGM06619.1"/>
    <property type="molecule type" value="Genomic_DNA"/>
</dbReference>
<dbReference type="Proteomes" id="UP000295134">
    <property type="component" value="Chromosome"/>
</dbReference>
<accession>A0A4P7KVD4</accession>
<reference evidence="2" key="2">
    <citation type="submission" date="2023-04" db="EMBL/GenBank/DDBJ databases">
        <title>Genome dynamics across the evolutionary transition to endosymbiosis.</title>
        <authorList>
            <person name="Siozios S."/>
            <person name="Nadal-Jimenez P."/>
            <person name="Azagi T."/>
            <person name="Sprong H."/>
            <person name="Frost C.L."/>
            <person name="Parratt S.R."/>
            <person name="Taylor G."/>
            <person name="Brettell L."/>
            <person name="Lew K.C."/>
            <person name="Croft L."/>
            <person name="King K.C."/>
            <person name="Brockhurst M.A."/>
            <person name="Hypsa V."/>
            <person name="Novakova E."/>
            <person name="Darby A.C."/>
            <person name="Hurst G.D.D."/>
        </authorList>
    </citation>
    <scope>NUCLEOTIDE SEQUENCE</scope>
    <source>
        <strain evidence="2">ANv_CAN</strain>
        <plasmid evidence="3">paNv_CAN13</plasmid>
    </source>
</reference>
<geneLocation type="plasmid" evidence="3 5">
    <name>paNv_CAN13</name>
</geneLocation>
<name>A0A4P7KVD4_9GAMM</name>
<evidence type="ECO:0000313" key="3">
    <source>
        <dbReference type="EMBL" id="WGM09051.1"/>
    </source>
</evidence>
<dbReference type="RefSeq" id="WP_167876658.1">
    <property type="nucleotide sequence ID" value="NZ_CP038613.1"/>
</dbReference>
<proteinExistence type="predicted"/>
<dbReference type="AlphaFoldDB" id="A0A4P7KVD4"/>
<organism evidence="1 4">
    <name type="scientific">Arsenophonus nasoniae</name>
    <name type="common">son-killer infecting Nasonia vitripennis</name>
    <dbReference type="NCBI Taxonomy" id="638"/>
    <lineage>
        <taxon>Bacteria</taxon>
        <taxon>Pseudomonadati</taxon>
        <taxon>Pseudomonadota</taxon>
        <taxon>Gammaproteobacteria</taxon>
        <taxon>Enterobacterales</taxon>
        <taxon>Morganellaceae</taxon>
        <taxon>Arsenophonus</taxon>
    </lineage>
</organism>
<dbReference type="EMBL" id="CP123536">
    <property type="protein sequence ID" value="WGM09051.1"/>
    <property type="molecule type" value="Genomic_DNA"/>
</dbReference>
<protein>
    <submittedName>
        <fullName evidence="1">Uncharacterized protein</fullName>
    </submittedName>
</protein>